<proteinExistence type="predicted"/>
<evidence type="ECO:0000313" key="10">
    <source>
        <dbReference type="EMBL" id="KAJ6030136.1"/>
    </source>
</evidence>
<sequence length="877" mass="98755">MSASTESARFRCALCPKEFSRRENLARHARIHKQQKLHRCPVCGKEFTRSDVRQRHEEIHKAQRSPSATLASQRQIASPKDHGLASPHTSDPLHEIRSAETHNVAGSAGSNSLNARSVPENDALCGTSNAWAPIHPLNMDIDQTLELETQVQTEHPLRWTNQSPNNTVDDDLLRWMQEPCLFEDMCFDDDIMSVLLESGSMPPFNAAPILAIDIDRDQTTVDHHDPSSATFVDRGGKMSRPASPPNEASEEDKWPYRWDPGSQAITAAKSIELPKNHSLRRNHDTYFDISQQRYQSLIAFLLDPARKGFNFHSVHFPDLETANIFIRLFFTHFEHQMPVIHRVSLRSCDDLPDPLLAVMIAIGAIYSRERHTCRFSIVLVDMARLSSQIAIEMNNKLMRDPMFVYALALICYAGLWCGNKRLFELSESLRGAVITYCRQIHNYEFISAREDLKKFGNSADGQWQRWIMKESRKRLILAEVMTTECPCDEEFWHASTANCWRTLLGSASVPPATTYASVVSPFLGPLNLGSTSYNASSDSILRQTSFPSSISLNSWTRHLILTTIQVQIFELSQQISMVSEATLDTEIWQVPGTQKVNTPANSTFLATLEPEIQSHYAYLVTRCLSSRHAGSILSLPEQEACKALAERKELISKMLAAWDQAYASAPAPDVAMYETSRYFHASSQVYHRLGRLTLHVPIVDLQNALGKSGTSEISPAINTMHKILTNHPEDVGTILTHCLEAIQDLRVQPTLSSGEPKSRMAEPPEIITCFLSEVFVWTLVRCIDPTQIHLLKDKMEAFEASDGFFAVVKEALDWARHQQGSHQRNTSATNLILFAAADVVSKMTPWNASLNLALLLCHRGRHPQRAKIYDMINLVIL</sequence>
<feature type="region of interest" description="Disordered" evidence="8">
    <location>
        <begin position="220"/>
        <end position="255"/>
    </location>
</feature>
<dbReference type="EMBL" id="JAQJZL010000014">
    <property type="protein sequence ID" value="KAJ6030136.1"/>
    <property type="molecule type" value="Genomic_DNA"/>
</dbReference>
<dbReference type="AlphaFoldDB" id="A0AAD6I3U7"/>
<dbReference type="PROSITE" id="PS50157">
    <property type="entry name" value="ZINC_FINGER_C2H2_2"/>
    <property type="match status" value="2"/>
</dbReference>
<feature type="domain" description="C2H2-type" evidence="9">
    <location>
        <begin position="38"/>
        <end position="65"/>
    </location>
</feature>
<dbReference type="Proteomes" id="UP001219568">
    <property type="component" value="Unassembled WGS sequence"/>
</dbReference>
<accession>A0AAD6I3U7</accession>
<keyword evidence="11" id="KW-1185">Reference proteome</keyword>
<dbReference type="InterPro" id="IPR051059">
    <property type="entry name" value="VerF-like"/>
</dbReference>
<dbReference type="Pfam" id="PF04082">
    <property type="entry name" value="Fungal_trans"/>
    <property type="match status" value="1"/>
</dbReference>
<evidence type="ECO:0000256" key="1">
    <source>
        <dbReference type="ARBA" id="ARBA00004123"/>
    </source>
</evidence>
<evidence type="ECO:0000256" key="3">
    <source>
        <dbReference type="ARBA" id="ARBA00022737"/>
    </source>
</evidence>
<reference evidence="10" key="1">
    <citation type="journal article" date="2023" name="IMA Fungus">
        <title>Comparative genomic study of the Penicillium genus elucidates a diverse pangenome and 15 lateral gene transfer events.</title>
        <authorList>
            <person name="Petersen C."/>
            <person name="Sorensen T."/>
            <person name="Nielsen M.R."/>
            <person name="Sondergaard T.E."/>
            <person name="Sorensen J.L."/>
            <person name="Fitzpatrick D.A."/>
            <person name="Frisvad J.C."/>
            <person name="Nielsen K.L."/>
        </authorList>
    </citation>
    <scope>NUCLEOTIDE SEQUENCE</scope>
    <source>
        <strain evidence="10">IBT 15450</strain>
    </source>
</reference>
<dbReference type="Pfam" id="PF00096">
    <property type="entry name" value="zf-C2H2"/>
    <property type="match status" value="2"/>
</dbReference>
<dbReference type="CDD" id="cd12148">
    <property type="entry name" value="fungal_TF_MHR"/>
    <property type="match status" value="1"/>
</dbReference>
<evidence type="ECO:0000256" key="6">
    <source>
        <dbReference type="ARBA" id="ARBA00023242"/>
    </source>
</evidence>
<comment type="caution">
    <text evidence="10">The sequence shown here is derived from an EMBL/GenBank/DDBJ whole genome shotgun (WGS) entry which is preliminary data.</text>
</comment>
<name>A0AAD6I3U7_PENCN</name>
<keyword evidence="5" id="KW-0862">Zinc</keyword>
<dbReference type="GO" id="GO:0006351">
    <property type="term" value="P:DNA-templated transcription"/>
    <property type="evidence" value="ECO:0007669"/>
    <property type="project" value="InterPro"/>
</dbReference>
<protein>
    <recommendedName>
        <fullName evidence="9">C2H2-type domain-containing protein</fullName>
    </recommendedName>
</protein>
<keyword evidence="6" id="KW-0539">Nucleus</keyword>
<dbReference type="InterPro" id="IPR007219">
    <property type="entry name" value="XnlR_reg_dom"/>
</dbReference>
<evidence type="ECO:0000259" key="9">
    <source>
        <dbReference type="PROSITE" id="PS50157"/>
    </source>
</evidence>
<evidence type="ECO:0000256" key="8">
    <source>
        <dbReference type="SAM" id="MobiDB-lite"/>
    </source>
</evidence>
<dbReference type="GO" id="GO:0000785">
    <property type="term" value="C:chromatin"/>
    <property type="evidence" value="ECO:0007669"/>
    <property type="project" value="TreeGrafter"/>
</dbReference>
<evidence type="ECO:0000256" key="5">
    <source>
        <dbReference type="ARBA" id="ARBA00022833"/>
    </source>
</evidence>
<evidence type="ECO:0000256" key="2">
    <source>
        <dbReference type="ARBA" id="ARBA00022723"/>
    </source>
</evidence>
<dbReference type="InterPro" id="IPR036236">
    <property type="entry name" value="Znf_C2H2_sf"/>
</dbReference>
<dbReference type="GO" id="GO:0000978">
    <property type="term" value="F:RNA polymerase II cis-regulatory region sequence-specific DNA binding"/>
    <property type="evidence" value="ECO:0007669"/>
    <property type="project" value="InterPro"/>
</dbReference>
<organism evidence="10 11">
    <name type="scientific">Penicillium canescens</name>
    <dbReference type="NCBI Taxonomy" id="5083"/>
    <lineage>
        <taxon>Eukaryota</taxon>
        <taxon>Fungi</taxon>
        <taxon>Dikarya</taxon>
        <taxon>Ascomycota</taxon>
        <taxon>Pezizomycotina</taxon>
        <taxon>Eurotiomycetes</taxon>
        <taxon>Eurotiomycetidae</taxon>
        <taxon>Eurotiales</taxon>
        <taxon>Aspergillaceae</taxon>
        <taxon>Penicillium</taxon>
    </lineage>
</organism>
<evidence type="ECO:0000313" key="11">
    <source>
        <dbReference type="Proteomes" id="UP001219568"/>
    </source>
</evidence>
<dbReference type="InterPro" id="IPR013087">
    <property type="entry name" value="Znf_C2H2_type"/>
</dbReference>
<dbReference type="PROSITE" id="PS00028">
    <property type="entry name" value="ZINC_FINGER_C2H2_1"/>
    <property type="match status" value="2"/>
</dbReference>
<feature type="compositionally biased region" description="Polar residues" evidence="8">
    <location>
        <begin position="64"/>
        <end position="76"/>
    </location>
</feature>
<dbReference type="PANTHER" id="PTHR40626">
    <property type="entry name" value="MIP31509P"/>
    <property type="match status" value="1"/>
</dbReference>
<dbReference type="GO" id="GO:0008270">
    <property type="term" value="F:zinc ion binding"/>
    <property type="evidence" value="ECO:0007669"/>
    <property type="project" value="UniProtKB-KW"/>
</dbReference>
<feature type="domain" description="C2H2-type" evidence="9">
    <location>
        <begin position="10"/>
        <end position="37"/>
    </location>
</feature>
<dbReference type="PANTHER" id="PTHR40626:SF11">
    <property type="entry name" value="ZINC FINGER PROTEIN YPR022C"/>
    <property type="match status" value="1"/>
</dbReference>
<dbReference type="SUPFAM" id="SSF57667">
    <property type="entry name" value="beta-beta-alpha zinc fingers"/>
    <property type="match status" value="1"/>
</dbReference>
<evidence type="ECO:0000256" key="4">
    <source>
        <dbReference type="ARBA" id="ARBA00022771"/>
    </source>
</evidence>
<dbReference type="GO" id="GO:0005634">
    <property type="term" value="C:nucleus"/>
    <property type="evidence" value="ECO:0007669"/>
    <property type="project" value="UniProtKB-SubCell"/>
</dbReference>
<evidence type="ECO:0000256" key="7">
    <source>
        <dbReference type="PROSITE-ProRule" id="PRU00042"/>
    </source>
</evidence>
<dbReference type="GO" id="GO:0000981">
    <property type="term" value="F:DNA-binding transcription factor activity, RNA polymerase II-specific"/>
    <property type="evidence" value="ECO:0007669"/>
    <property type="project" value="InterPro"/>
</dbReference>
<keyword evidence="4 7" id="KW-0863">Zinc-finger</keyword>
<keyword evidence="3" id="KW-0677">Repeat</keyword>
<reference evidence="10" key="2">
    <citation type="submission" date="2023-01" db="EMBL/GenBank/DDBJ databases">
        <authorList>
            <person name="Petersen C."/>
        </authorList>
    </citation>
    <scope>NUCLEOTIDE SEQUENCE</scope>
    <source>
        <strain evidence="10">IBT 15450</strain>
    </source>
</reference>
<gene>
    <name evidence="10" type="ORF">N7460_010402</name>
</gene>
<keyword evidence="2" id="KW-0479">Metal-binding</keyword>
<dbReference type="SMART" id="SM00355">
    <property type="entry name" value="ZnF_C2H2"/>
    <property type="match status" value="2"/>
</dbReference>
<comment type="subcellular location">
    <subcellularLocation>
        <location evidence="1">Nucleus</location>
    </subcellularLocation>
</comment>
<dbReference type="Gene3D" id="3.30.160.60">
    <property type="entry name" value="Classic Zinc Finger"/>
    <property type="match status" value="2"/>
</dbReference>
<feature type="region of interest" description="Disordered" evidence="8">
    <location>
        <begin position="54"/>
        <end position="92"/>
    </location>
</feature>